<evidence type="ECO:0000256" key="3">
    <source>
        <dbReference type="ARBA" id="ARBA00022989"/>
    </source>
</evidence>
<reference evidence="8" key="1">
    <citation type="submission" date="2015-07" db="EMBL/GenBank/DDBJ databases">
        <title>Draft genome sequence of the purine-degrading Gottschalkia purinilyticum DSM 1384 (formerly Clostridium purinilyticum).</title>
        <authorList>
            <person name="Poehlein A."/>
            <person name="Schiel-Bengelsdorf B."/>
            <person name="Bengelsdorf F.R."/>
            <person name="Daniel R."/>
            <person name="Duerre P."/>
        </authorList>
    </citation>
    <scope>NUCLEOTIDE SEQUENCE [LARGE SCALE GENOMIC DNA]</scope>
    <source>
        <strain evidence="8">DSM 1384</strain>
    </source>
</reference>
<dbReference type="Gene3D" id="1.10.3720.10">
    <property type="entry name" value="MetI-like"/>
    <property type="match status" value="1"/>
</dbReference>
<keyword evidence="2 5" id="KW-0812">Transmembrane</keyword>
<dbReference type="InterPro" id="IPR052730">
    <property type="entry name" value="Sugar_ABC_transporter"/>
</dbReference>
<dbReference type="InterPro" id="IPR000515">
    <property type="entry name" value="MetI-like"/>
</dbReference>
<keyword evidence="8" id="KW-1185">Reference proteome</keyword>
<dbReference type="AlphaFoldDB" id="A0A0L0W7H2"/>
<protein>
    <submittedName>
        <fullName evidence="7">ABC-type spermidine/putrescine transport system, permease component II</fullName>
    </submittedName>
</protein>
<feature type="transmembrane region" description="Helical" evidence="5">
    <location>
        <begin position="61"/>
        <end position="90"/>
    </location>
</feature>
<gene>
    <name evidence="7" type="ORF">CLPU_20c00360</name>
</gene>
<evidence type="ECO:0000256" key="2">
    <source>
        <dbReference type="ARBA" id="ARBA00022692"/>
    </source>
</evidence>
<feature type="transmembrane region" description="Helical" evidence="5">
    <location>
        <begin position="155"/>
        <end position="177"/>
    </location>
</feature>
<sequence length="289" mass="32880">MKYKYKLKPYILLTPVMIVILGIFVTGIVMGFLQSIGYFPIVGLKDFTLKYYKEVMMSKDFLSSLIFSIYISFISSALSVILGVALAYLIYRKKEKKGVEDIVFKVPIIVPHIVAVLLVYNLLSQSGIISRIFYSLGFVSSQNHFPSLLFEKNGIGIIITYLWKEIPFIGMVVYSVLNNMNNKFSDVAKTLGANRRQVFFKVTLPLIMPSIVTSFILVFAFSFGAFEVPFLLGPTNPKALPVKAYIEYSNPDLKHRPYTMVINMILTFVSLILVWGYNKAFKVISKYNR</sequence>
<keyword evidence="4 5" id="KW-0472">Membrane</keyword>
<feature type="transmembrane region" description="Helical" evidence="5">
    <location>
        <begin position="102"/>
        <end position="123"/>
    </location>
</feature>
<dbReference type="GO" id="GO:0005886">
    <property type="term" value="C:plasma membrane"/>
    <property type="evidence" value="ECO:0007669"/>
    <property type="project" value="UniProtKB-SubCell"/>
</dbReference>
<feature type="domain" description="ABC transmembrane type-1" evidence="6">
    <location>
        <begin position="65"/>
        <end position="277"/>
    </location>
</feature>
<dbReference type="GO" id="GO:0055085">
    <property type="term" value="P:transmembrane transport"/>
    <property type="evidence" value="ECO:0007669"/>
    <property type="project" value="InterPro"/>
</dbReference>
<feature type="transmembrane region" description="Helical" evidence="5">
    <location>
        <begin position="12"/>
        <end position="41"/>
    </location>
</feature>
<dbReference type="PATRIC" id="fig|1503.3.peg.1296"/>
<comment type="caution">
    <text evidence="7">The sequence shown here is derived from an EMBL/GenBank/DDBJ whole genome shotgun (WGS) entry which is preliminary data.</text>
</comment>
<comment type="similarity">
    <text evidence="5">Belongs to the binding-protein-dependent transport system permease family.</text>
</comment>
<feature type="transmembrane region" description="Helical" evidence="5">
    <location>
        <begin position="198"/>
        <end position="226"/>
    </location>
</feature>
<accession>A0A0L0W7H2</accession>
<comment type="subcellular location">
    <subcellularLocation>
        <location evidence="5">Cell membrane</location>
        <topology evidence="5">Multi-pass membrane protein</topology>
    </subcellularLocation>
    <subcellularLocation>
        <location evidence="1">Membrane</location>
        <topology evidence="1">Multi-pass membrane protein</topology>
    </subcellularLocation>
</comment>
<keyword evidence="5" id="KW-0813">Transport</keyword>
<name>A0A0L0W7H2_GOTPU</name>
<evidence type="ECO:0000259" key="6">
    <source>
        <dbReference type="PROSITE" id="PS50928"/>
    </source>
</evidence>
<dbReference type="PROSITE" id="PS50928">
    <property type="entry name" value="ABC_TM1"/>
    <property type="match status" value="1"/>
</dbReference>
<evidence type="ECO:0000313" key="8">
    <source>
        <dbReference type="Proteomes" id="UP000037267"/>
    </source>
</evidence>
<proteinExistence type="inferred from homology"/>
<dbReference type="InterPro" id="IPR035906">
    <property type="entry name" value="MetI-like_sf"/>
</dbReference>
<dbReference type="PANTHER" id="PTHR43759">
    <property type="entry name" value="TREHALOSE TRANSPORT SYSTEM PERMEASE PROTEIN SUGA"/>
    <property type="match status" value="1"/>
</dbReference>
<feature type="transmembrane region" description="Helical" evidence="5">
    <location>
        <begin position="258"/>
        <end position="277"/>
    </location>
</feature>
<dbReference type="SUPFAM" id="SSF161098">
    <property type="entry name" value="MetI-like"/>
    <property type="match status" value="1"/>
</dbReference>
<evidence type="ECO:0000256" key="5">
    <source>
        <dbReference type="RuleBase" id="RU363032"/>
    </source>
</evidence>
<dbReference type="Pfam" id="PF00528">
    <property type="entry name" value="BPD_transp_1"/>
    <property type="match status" value="1"/>
</dbReference>
<evidence type="ECO:0000256" key="1">
    <source>
        <dbReference type="ARBA" id="ARBA00004141"/>
    </source>
</evidence>
<dbReference type="STRING" id="1503.CLPU_20c00360"/>
<keyword evidence="3 5" id="KW-1133">Transmembrane helix</keyword>
<dbReference type="EMBL" id="LGSS01000020">
    <property type="protein sequence ID" value="KNF07260.1"/>
    <property type="molecule type" value="Genomic_DNA"/>
</dbReference>
<evidence type="ECO:0000256" key="4">
    <source>
        <dbReference type="ARBA" id="ARBA00023136"/>
    </source>
</evidence>
<organism evidence="7 8">
    <name type="scientific">Gottschalkia purinilytica</name>
    <name type="common">Clostridium purinilyticum</name>
    <dbReference type="NCBI Taxonomy" id="1503"/>
    <lineage>
        <taxon>Bacteria</taxon>
        <taxon>Bacillati</taxon>
        <taxon>Bacillota</taxon>
        <taxon>Tissierellia</taxon>
        <taxon>Tissierellales</taxon>
        <taxon>Gottschalkiaceae</taxon>
        <taxon>Gottschalkia</taxon>
    </lineage>
</organism>
<evidence type="ECO:0000313" key="7">
    <source>
        <dbReference type="EMBL" id="KNF07260.1"/>
    </source>
</evidence>
<dbReference type="CDD" id="cd06261">
    <property type="entry name" value="TM_PBP2"/>
    <property type="match status" value="1"/>
</dbReference>
<dbReference type="PANTHER" id="PTHR43759:SF1">
    <property type="entry name" value="GLUCOSE IMPORT SYSTEM PERMEASE PROTEIN GLCT"/>
    <property type="match status" value="1"/>
</dbReference>
<dbReference type="RefSeq" id="WP_200898612.1">
    <property type="nucleotide sequence ID" value="NZ_LGSS01000020.1"/>
</dbReference>
<dbReference type="Proteomes" id="UP000037267">
    <property type="component" value="Unassembled WGS sequence"/>
</dbReference>